<dbReference type="AlphaFoldDB" id="A0A0G0BJC6"/>
<evidence type="ECO:0000256" key="5">
    <source>
        <dbReference type="ARBA" id="ARBA00022777"/>
    </source>
</evidence>
<gene>
    <name evidence="7" type="ORF">UR67_C0005G0047</name>
</gene>
<dbReference type="CDD" id="cd02023">
    <property type="entry name" value="UMPK"/>
    <property type="match status" value="1"/>
</dbReference>
<dbReference type="InterPro" id="IPR006083">
    <property type="entry name" value="PRK/URK"/>
</dbReference>
<evidence type="ECO:0000256" key="3">
    <source>
        <dbReference type="ARBA" id="ARBA00022679"/>
    </source>
</evidence>
<dbReference type="Gene3D" id="3.40.50.300">
    <property type="entry name" value="P-loop containing nucleotide triphosphate hydrolases"/>
    <property type="match status" value="1"/>
</dbReference>
<dbReference type="EC" id="2.7.1.48" evidence="2"/>
<accession>A0A0G0BJC6</accession>
<comment type="pathway">
    <text evidence="1">Pyrimidine metabolism; UMP biosynthesis via salvage pathway; UMP from uridine: step 1/1.</text>
</comment>
<dbReference type="SUPFAM" id="SSF52540">
    <property type="entry name" value="P-loop containing nucleoside triphosphate hydrolases"/>
    <property type="match status" value="1"/>
</dbReference>
<evidence type="ECO:0000313" key="8">
    <source>
        <dbReference type="Proteomes" id="UP000034581"/>
    </source>
</evidence>
<protein>
    <recommendedName>
        <fullName evidence="2">uridine/cytidine kinase</fullName>
        <ecNumber evidence="2">2.7.1.48</ecNumber>
    </recommendedName>
</protein>
<evidence type="ECO:0000259" key="6">
    <source>
        <dbReference type="Pfam" id="PF00485"/>
    </source>
</evidence>
<keyword evidence="5 7" id="KW-0418">Kinase</keyword>
<dbReference type="GO" id="GO:0005524">
    <property type="term" value="F:ATP binding"/>
    <property type="evidence" value="ECO:0007669"/>
    <property type="project" value="InterPro"/>
</dbReference>
<dbReference type="STRING" id="1618350.UR67_C0005G0047"/>
<dbReference type="EMBL" id="LBQB01000005">
    <property type="protein sequence ID" value="KKP69558.1"/>
    <property type="molecule type" value="Genomic_DNA"/>
</dbReference>
<name>A0A0G0BJC6_UNCC3</name>
<dbReference type="Pfam" id="PF00485">
    <property type="entry name" value="PRK"/>
    <property type="match status" value="1"/>
</dbReference>
<dbReference type="NCBIfam" id="NF004018">
    <property type="entry name" value="PRK05480.1"/>
    <property type="match status" value="1"/>
</dbReference>
<dbReference type="InterPro" id="IPR027417">
    <property type="entry name" value="P-loop_NTPase"/>
</dbReference>
<feature type="domain" description="Phosphoribulokinase/uridine kinase" evidence="6">
    <location>
        <begin position="11"/>
        <end position="189"/>
    </location>
</feature>
<sequence length="213" mass="24781">MEKSKFNPPFFIGIAGGTGSGKSLFAKMITKYFPNQVLTISHDMYYKDQSNVPLDVRKKANMDVPEALDNQMLFRDLLTLKKGKPIELPDYDFVSHTRKHQGVWVQSKSVVIVEGILSLSTKYLRDFFDLKIYIEVDPDLRLARRIIRDVKEHREATLEESIDQYLTSAYPMHYRYVVPQMKYADIVIPWNKMSLEAVDTVAAKIRSELEERR</sequence>
<reference evidence="7 8" key="1">
    <citation type="journal article" date="2015" name="Nature">
        <title>rRNA introns, odd ribosomes, and small enigmatic genomes across a large radiation of phyla.</title>
        <authorList>
            <person name="Brown C.T."/>
            <person name="Hug L.A."/>
            <person name="Thomas B.C."/>
            <person name="Sharon I."/>
            <person name="Castelle C.J."/>
            <person name="Singh A."/>
            <person name="Wilkins M.J."/>
            <person name="Williams K.H."/>
            <person name="Banfield J.F."/>
        </authorList>
    </citation>
    <scope>NUCLEOTIDE SEQUENCE [LARGE SCALE GENOMIC DNA]</scope>
</reference>
<evidence type="ECO:0000256" key="2">
    <source>
        <dbReference type="ARBA" id="ARBA00012137"/>
    </source>
</evidence>
<dbReference type="Proteomes" id="UP000034581">
    <property type="component" value="Unassembled WGS sequence"/>
</dbReference>
<evidence type="ECO:0000256" key="4">
    <source>
        <dbReference type="ARBA" id="ARBA00022741"/>
    </source>
</evidence>
<keyword evidence="3" id="KW-0808">Transferase</keyword>
<organism evidence="7 8">
    <name type="scientific">candidate division CPR3 bacterium GW2011_GWF2_35_18</name>
    <dbReference type="NCBI Taxonomy" id="1618350"/>
    <lineage>
        <taxon>Bacteria</taxon>
        <taxon>Bacteria division CPR3</taxon>
    </lineage>
</organism>
<dbReference type="PANTHER" id="PTHR10285">
    <property type="entry name" value="URIDINE KINASE"/>
    <property type="match status" value="1"/>
</dbReference>
<dbReference type="GO" id="GO:0004849">
    <property type="term" value="F:uridine kinase activity"/>
    <property type="evidence" value="ECO:0007669"/>
    <property type="project" value="UniProtKB-EC"/>
</dbReference>
<dbReference type="PRINTS" id="PR00988">
    <property type="entry name" value="URIDINKINASE"/>
</dbReference>
<evidence type="ECO:0000313" key="7">
    <source>
        <dbReference type="EMBL" id="KKP69558.1"/>
    </source>
</evidence>
<dbReference type="UniPathway" id="UPA00574">
    <property type="reaction ID" value="UER00637"/>
</dbReference>
<keyword evidence="4" id="KW-0547">Nucleotide-binding</keyword>
<proteinExistence type="predicted"/>
<dbReference type="InterPro" id="IPR000764">
    <property type="entry name" value="Uridine_kinase-like"/>
</dbReference>
<comment type="caution">
    <text evidence="7">The sequence shown here is derived from an EMBL/GenBank/DDBJ whole genome shotgun (WGS) entry which is preliminary data.</text>
</comment>
<evidence type="ECO:0000256" key="1">
    <source>
        <dbReference type="ARBA" id="ARBA00004690"/>
    </source>
</evidence>
<dbReference type="GO" id="GO:0044206">
    <property type="term" value="P:UMP salvage"/>
    <property type="evidence" value="ECO:0007669"/>
    <property type="project" value="UniProtKB-UniPathway"/>
</dbReference>